<protein>
    <submittedName>
        <fullName evidence="2">Uncharacterized protein</fullName>
    </submittedName>
</protein>
<evidence type="ECO:0000313" key="2">
    <source>
        <dbReference type="EMBL" id="CBJ48485.1"/>
    </source>
</evidence>
<dbReference type="EMBL" id="FN648375">
    <property type="protein sequence ID" value="CBJ48485.1"/>
    <property type="molecule type" value="Genomic_DNA"/>
</dbReference>
<dbReference type="EMBL" id="FN649727">
    <property type="protein sequence ID" value="CBJ48485.1"/>
    <property type="molecule type" value="Genomic_DNA"/>
</dbReference>
<accession>D7FQF3</accession>
<name>D7FQF3_ECTSI</name>
<dbReference type="SUPFAM" id="SSF48371">
    <property type="entry name" value="ARM repeat"/>
    <property type="match status" value="1"/>
</dbReference>
<proteinExistence type="predicted"/>
<sequence>MQSPTSLSDIVSECRRGLEAVKDALLKTHADIRLQCKAANALASLCMSEEVARGFTAAPNSSAVVDRLGDMLRSRSQWAQADAAGCLGWLVGTLAGGTALHELIPLVTRLMVRHTTKDDEVFISEERQREQQAVWGRSRSSNSRGGQGGRGGGGGDKEDQARERMDNIRVYSLIFLLKKQEADSVRARGVFGQRHHGTDGNAADGGGDQTPPSLLLAARLLYAISLDPGGRSSLLEAKCLPPLIRLRRQLHTEAAAEATATAEASATTAAVQPALECTKIPAGPNSGSAAFARKGGTEEVEKEGFVGNQQAQHSGGDVATGDSSSEPDVEGIEVIVSLIVDQLVGRSNVR</sequence>
<feature type="compositionally biased region" description="Gly residues" evidence="1">
    <location>
        <begin position="145"/>
        <end position="154"/>
    </location>
</feature>
<evidence type="ECO:0000313" key="3">
    <source>
        <dbReference type="Proteomes" id="UP000002630"/>
    </source>
</evidence>
<feature type="region of interest" description="Disordered" evidence="1">
    <location>
        <begin position="285"/>
        <end position="327"/>
    </location>
</feature>
<reference evidence="2 3" key="1">
    <citation type="journal article" date="2010" name="Nature">
        <title>The Ectocarpus genome and the independent evolution of multicellularity in brown algae.</title>
        <authorList>
            <person name="Cock J.M."/>
            <person name="Sterck L."/>
            <person name="Rouze P."/>
            <person name="Scornet D."/>
            <person name="Allen A.E."/>
            <person name="Amoutzias G."/>
            <person name="Anthouard V."/>
            <person name="Artiguenave F."/>
            <person name="Aury J.M."/>
            <person name="Badger J.H."/>
            <person name="Beszteri B."/>
            <person name="Billiau K."/>
            <person name="Bonnet E."/>
            <person name="Bothwell J.H."/>
            <person name="Bowler C."/>
            <person name="Boyen C."/>
            <person name="Brownlee C."/>
            <person name="Carrano C.J."/>
            <person name="Charrier B."/>
            <person name="Cho G.Y."/>
            <person name="Coelho S.M."/>
            <person name="Collen J."/>
            <person name="Corre E."/>
            <person name="Da Silva C."/>
            <person name="Delage L."/>
            <person name="Delaroque N."/>
            <person name="Dittami S.M."/>
            <person name="Doulbeau S."/>
            <person name="Elias M."/>
            <person name="Farnham G."/>
            <person name="Gachon C.M."/>
            <person name="Gschloessl B."/>
            <person name="Heesch S."/>
            <person name="Jabbari K."/>
            <person name="Jubin C."/>
            <person name="Kawai H."/>
            <person name="Kimura K."/>
            <person name="Kloareg B."/>
            <person name="Kupper F.C."/>
            <person name="Lang D."/>
            <person name="Le Bail A."/>
            <person name="Leblanc C."/>
            <person name="Lerouge P."/>
            <person name="Lohr M."/>
            <person name="Lopez P.J."/>
            <person name="Martens C."/>
            <person name="Maumus F."/>
            <person name="Michel G."/>
            <person name="Miranda-Saavedra D."/>
            <person name="Morales J."/>
            <person name="Moreau H."/>
            <person name="Motomura T."/>
            <person name="Nagasato C."/>
            <person name="Napoli C.A."/>
            <person name="Nelson D.R."/>
            <person name="Nyvall-Collen P."/>
            <person name="Peters A.F."/>
            <person name="Pommier C."/>
            <person name="Potin P."/>
            <person name="Poulain J."/>
            <person name="Quesneville H."/>
            <person name="Read B."/>
            <person name="Rensing S.A."/>
            <person name="Ritter A."/>
            <person name="Rousvoal S."/>
            <person name="Samanta M."/>
            <person name="Samson G."/>
            <person name="Schroeder D.C."/>
            <person name="Segurens B."/>
            <person name="Strittmatter M."/>
            <person name="Tonon T."/>
            <person name="Tregear J.W."/>
            <person name="Valentin K."/>
            <person name="von Dassow P."/>
            <person name="Yamagishi T."/>
            <person name="Van de Peer Y."/>
            <person name="Wincker P."/>
        </authorList>
    </citation>
    <scope>NUCLEOTIDE SEQUENCE [LARGE SCALE GENOMIC DNA]</scope>
    <source>
        <strain evidence="3">Ec32 / CCAP1310/4</strain>
    </source>
</reference>
<dbReference type="InterPro" id="IPR016024">
    <property type="entry name" value="ARM-type_fold"/>
</dbReference>
<keyword evidence="3" id="KW-1185">Reference proteome</keyword>
<feature type="compositionally biased region" description="Basic and acidic residues" evidence="1">
    <location>
        <begin position="295"/>
        <end position="304"/>
    </location>
</feature>
<dbReference type="InParanoid" id="D7FQF3"/>
<gene>
    <name evidence="2" type="ORF">Esi_0002_0323</name>
</gene>
<evidence type="ECO:0000256" key="1">
    <source>
        <dbReference type="SAM" id="MobiDB-lite"/>
    </source>
</evidence>
<dbReference type="AlphaFoldDB" id="D7FQF3"/>
<feature type="region of interest" description="Disordered" evidence="1">
    <location>
        <begin position="132"/>
        <end position="162"/>
    </location>
</feature>
<dbReference type="InterPro" id="IPR011989">
    <property type="entry name" value="ARM-like"/>
</dbReference>
<dbReference type="Gene3D" id="1.25.10.10">
    <property type="entry name" value="Leucine-rich Repeat Variant"/>
    <property type="match status" value="1"/>
</dbReference>
<organism evidence="2 3">
    <name type="scientific">Ectocarpus siliculosus</name>
    <name type="common">Brown alga</name>
    <name type="synonym">Conferva siliculosa</name>
    <dbReference type="NCBI Taxonomy" id="2880"/>
    <lineage>
        <taxon>Eukaryota</taxon>
        <taxon>Sar</taxon>
        <taxon>Stramenopiles</taxon>
        <taxon>Ochrophyta</taxon>
        <taxon>PX clade</taxon>
        <taxon>Phaeophyceae</taxon>
        <taxon>Ectocarpales</taxon>
        <taxon>Ectocarpaceae</taxon>
        <taxon>Ectocarpus</taxon>
    </lineage>
</organism>
<dbReference type="eggNOG" id="ENOG502QUBJ">
    <property type="taxonomic scope" value="Eukaryota"/>
</dbReference>
<dbReference type="Proteomes" id="UP000002630">
    <property type="component" value="Linkage Group LG02"/>
</dbReference>